<protein>
    <submittedName>
        <fullName evidence="1">Uncharacterized protein</fullName>
    </submittedName>
</protein>
<gene>
    <name evidence="1" type="ORF">ATANTOWER_030914</name>
</gene>
<dbReference type="Proteomes" id="UP001345963">
    <property type="component" value="Unassembled WGS sequence"/>
</dbReference>
<reference evidence="1 2" key="1">
    <citation type="submission" date="2021-07" db="EMBL/GenBank/DDBJ databases">
        <authorList>
            <person name="Palmer J.M."/>
        </authorList>
    </citation>
    <scope>NUCLEOTIDE SEQUENCE [LARGE SCALE GENOMIC DNA]</scope>
    <source>
        <strain evidence="1 2">AT_MEX2019</strain>
        <tissue evidence="1">Muscle</tissue>
    </source>
</reference>
<evidence type="ECO:0000313" key="2">
    <source>
        <dbReference type="Proteomes" id="UP001345963"/>
    </source>
</evidence>
<accession>A0ABU7A8M7</accession>
<sequence>MDLYMVAECDCLHFDWPSGDGGAELVGGSPWADIAVAGMGFDGVCSVPLAGSLPVSTPGMKDTPSWVQDLLPLDTPGPPRTWGPRVCMGNTSECTASIFVYL</sequence>
<evidence type="ECO:0000313" key="1">
    <source>
        <dbReference type="EMBL" id="MED6234471.1"/>
    </source>
</evidence>
<dbReference type="EMBL" id="JAHUTI010008457">
    <property type="protein sequence ID" value="MED6234471.1"/>
    <property type="molecule type" value="Genomic_DNA"/>
</dbReference>
<comment type="caution">
    <text evidence="1">The sequence shown here is derived from an EMBL/GenBank/DDBJ whole genome shotgun (WGS) entry which is preliminary data.</text>
</comment>
<name>A0ABU7A8M7_9TELE</name>
<proteinExistence type="predicted"/>
<organism evidence="1 2">
    <name type="scientific">Ataeniobius toweri</name>
    <dbReference type="NCBI Taxonomy" id="208326"/>
    <lineage>
        <taxon>Eukaryota</taxon>
        <taxon>Metazoa</taxon>
        <taxon>Chordata</taxon>
        <taxon>Craniata</taxon>
        <taxon>Vertebrata</taxon>
        <taxon>Euteleostomi</taxon>
        <taxon>Actinopterygii</taxon>
        <taxon>Neopterygii</taxon>
        <taxon>Teleostei</taxon>
        <taxon>Neoteleostei</taxon>
        <taxon>Acanthomorphata</taxon>
        <taxon>Ovalentaria</taxon>
        <taxon>Atherinomorphae</taxon>
        <taxon>Cyprinodontiformes</taxon>
        <taxon>Goodeidae</taxon>
        <taxon>Ataeniobius</taxon>
    </lineage>
</organism>
<keyword evidence="2" id="KW-1185">Reference proteome</keyword>